<evidence type="ECO:0000313" key="1">
    <source>
        <dbReference type="EMBL" id="AFM04057.1"/>
    </source>
</evidence>
<dbReference type="InterPro" id="IPR013324">
    <property type="entry name" value="RNA_pol_sigma_r3/r4-like"/>
</dbReference>
<name>I4AJC2_BERLS</name>
<dbReference type="Proteomes" id="UP000006054">
    <property type="component" value="Chromosome"/>
</dbReference>
<keyword evidence="2" id="KW-1185">Reference proteome</keyword>
<protein>
    <recommendedName>
        <fullName evidence="3">RNA polymerase sigma factor, sigma-70 family</fullName>
    </recommendedName>
</protein>
<reference evidence="2" key="1">
    <citation type="submission" date="2012-06" db="EMBL/GenBank/DDBJ databases">
        <title>The complete genome of Flexibacter litoralis DSM 6794.</title>
        <authorList>
            <person name="Lucas S."/>
            <person name="Copeland A."/>
            <person name="Lapidus A."/>
            <person name="Glavina del Rio T."/>
            <person name="Dalin E."/>
            <person name="Tice H."/>
            <person name="Bruce D."/>
            <person name="Goodwin L."/>
            <person name="Pitluck S."/>
            <person name="Peters L."/>
            <person name="Ovchinnikova G."/>
            <person name="Lu M."/>
            <person name="Kyrpides N."/>
            <person name="Mavromatis K."/>
            <person name="Ivanova N."/>
            <person name="Brettin T."/>
            <person name="Detter J.C."/>
            <person name="Han C."/>
            <person name="Larimer F."/>
            <person name="Land M."/>
            <person name="Hauser L."/>
            <person name="Markowitz V."/>
            <person name="Cheng J.-F."/>
            <person name="Hugenholtz P."/>
            <person name="Woyke T."/>
            <person name="Wu D."/>
            <person name="Spring S."/>
            <person name="Lang E."/>
            <person name="Kopitz M."/>
            <person name="Brambilla E."/>
            <person name="Klenk H.-P."/>
            <person name="Eisen J.A."/>
        </authorList>
    </citation>
    <scope>NUCLEOTIDE SEQUENCE [LARGE SCALE GENOMIC DNA]</scope>
    <source>
        <strain evidence="2">ATCC 23117 / DSM 6794 / NBRC 15988 / NCIMB 1366 / Sio-4</strain>
    </source>
</reference>
<dbReference type="eggNOG" id="COG1595">
    <property type="taxonomic scope" value="Bacteria"/>
</dbReference>
<dbReference type="HOGENOM" id="CLU_1370414_0_0_10"/>
<gene>
    <name evidence="1" type="ordered locus">Fleli_1643</name>
</gene>
<sequence length="199" mass="23362">MTNQEIFHHIENKNHRPVLQYFSSFSDAFYFFFKKQDKLKLLDKHQIQAIFDDACIYMYDKIEAKQITIRQMTSSVKTMIFGIGKNMAFEEGRNEVKYHSLHSFLEDSLNKISDIEDNNDDGFLRELQMQHLDKALLSLSDRHHALIVEGVMEGKSNSEIAKEQGYNSANAVSVEKLRVFKILKKAILEIQKHDEDWER</sequence>
<dbReference type="SUPFAM" id="SSF88659">
    <property type="entry name" value="Sigma3 and sigma4 domains of RNA polymerase sigma factors"/>
    <property type="match status" value="1"/>
</dbReference>
<proteinExistence type="predicted"/>
<evidence type="ECO:0000313" key="2">
    <source>
        <dbReference type="Proteomes" id="UP000006054"/>
    </source>
</evidence>
<dbReference type="Gene3D" id="1.10.10.10">
    <property type="entry name" value="Winged helix-like DNA-binding domain superfamily/Winged helix DNA-binding domain"/>
    <property type="match status" value="1"/>
</dbReference>
<dbReference type="AlphaFoldDB" id="I4AJC2"/>
<accession>I4AJC2</accession>
<dbReference type="InterPro" id="IPR036388">
    <property type="entry name" value="WH-like_DNA-bd_sf"/>
</dbReference>
<dbReference type="EMBL" id="CP003345">
    <property type="protein sequence ID" value="AFM04057.1"/>
    <property type="molecule type" value="Genomic_DNA"/>
</dbReference>
<dbReference type="OrthoDB" id="1099849at2"/>
<dbReference type="RefSeq" id="WP_014797513.1">
    <property type="nucleotide sequence ID" value="NC_018018.1"/>
</dbReference>
<evidence type="ECO:0008006" key="3">
    <source>
        <dbReference type="Google" id="ProtNLM"/>
    </source>
</evidence>
<dbReference type="KEGG" id="fli:Fleli_1643"/>
<organism evidence="1 2">
    <name type="scientific">Bernardetia litoralis (strain ATCC 23117 / DSM 6794 / NBRC 15988 / NCIMB 1366 / Fx l1 / Sio-4)</name>
    <name type="common">Flexibacter litoralis</name>
    <dbReference type="NCBI Taxonomy" id="880071"/>
    <lineage>
        <taxon>Bacteria</taxon>
        <taxon>Pseudomonadati</taxon>
        <taxon>Bacteroidota</taxon>
        <taxon>Cytophagia</taxon>
        <taxon>Cytophagales</taxon>
        <taxon>Bernardetiaceae</taxon>
        <taxon>Bernardetia</taxon>
    </lineage>
</organism>